<evidence type="ECO:0000313" key="2">
    <source>
        <dbReference type="EMBL" id="CAK9079676.1"/>
    </source>
</evidence>
<feature type="region of interest" description="Disordered" evidence="1">
    <location>
        <begin position="785"/>
        <end position="835"/>
    </location>
</feature>
<reference evidence="2 3" key="1">
    <citation type="submission" date="2024-02" db="EMBL/GenBank/DDBJ databases">
        <authorList>
            <person name="Chen Y."/>
            <person name="Shah S."/>
            <person name="Dougan E. K."/>
            <person name="Thang M."/>
            <person name="Chan C."/>
        </authorList>
    </citation>
    <scope>NUCLEOTIDE SEQUENCE [LARGE SCALE GENOMIC DNA]</scope>
</reference>
<dbReference type="EMBL" id="CAXAMN010023684">
    <property type="protein sequence ID" value="CAK9079676.1"/>
    <property type="molecule type" value="Genomic_DNA"/>
</dbReference>
<protein>
    <recommendedName>
        <fullName evidence="4">Integrase catalytic domain-containing protein</fullName>
    </recommendedName>
</protein>
<keyword evidence="3" id="KW-1185">Reference proteome</keyword>
<sequence>MAEKDRDSSLRCHWDGDASTWPDYVRKVRLAYEKTRRRRRSQLGPDLVSQLSGKAWVVTQEIDHRQLTSPTGARYLIQFLEDRLARVPIPDAGSRAEDLLLRMRRAPGQSMATWCHLVRENYRKLQRALKRARLDGKGGSKSGTSPTSSPMARRQSFGSVPEPAAEDEGSEHARKEPASASAPAEASAAEGERSRSKGREKGSPSRSGDRSESSSSDETMEQLWDDLDQGLPEVLPTELIGWLMLRRSSLNAAQRLNVLSSIGNSLKAEDIERGLRGAEDELHLLDRERDGRHKGSGKGKNRSSFWVECDGEWGLFLHDDLDTEDLLKNNEIHWVPYEQVEDGFWASDPTHPGAYVWWSLEDDGEYYHADGGGTYWAGKGFGSGGSKVFMVTEEETEDATYTCWPISQPISSASIMAAGEISFPEVEGFGVIDTGATETVAGLGALENIMKQRRLTQENWMDFEVMNCPNKTFKFGNGMTQRSESMVLLPQRLGQHRLSLGIFTLQAEGVPVLVGIRTLSRLGALNHCNKSAVIFSAIDPTLLVPLKKSTSGHLLLDLSHDWLADGARILLAADDNLPSESYKERSRPETCFMLKDQAEGHDVLHTTHLFLEHFMIGMFMILEHVMKSIPFLLPHLMAPKSTGSSAADSKKKSPVKTKMTWEERYDQTRTVGVDSRDPRATGPPCFGNHEPAAPYRGSVSGANGHASWTGCEKCKLRLSYTPAYGATGTHRAPGPLPVDTKKVVEKLGPAAPYNKELKDPAIGLEGAEQSLLSRLEVIQARKKAAGYSTTSTATPQDQSGNTTPSPASPTGADPEHLPGHASRKTRRADDSAEQLEDHWPQISPGSLASPSSEVQALNELTESGKMKSYAYEVLVDGCMYGLQCSDGPIKKPWRLARAMLQPADLVGGALFEDPKTEVLESLTPLELQHLVESVRKIHRLCGHPNNRALVKLLRARGANEKVLAVASQLKCPDCVESQVSTPLAKVAAEKEDVIWRTLQMDTFYMRHRGWVHHFLLLLDEASSFGVVKEIKYHEDDQSENVSTNEVLETLEESWCQYFGFPERLRCDAEGAFRGLDLARWCSDRGIDLHHTLTIMWHELEVLLRHNGHLEDQRVPPKRTSRFFARKERLDMQWRRTCDYGLKQNIYTHDFQQKLMERFPRDEDEMSAESEELIPEAEERDVPDPLPGLHPDDTGDLDIDRLMDDPSYYPLHPLPREPPELLGREADFKRARHAHEMEDRPHHVRFPQAYPSDNQDMVTWCVEETNSFVLGVEIDAPASPCGMKRLRCEPCLWVCKDGDQVVGAMGTHVDDFLLIGDESNGKWLQTVQTLYDSLKWSPWEPSPFQHCGINLSQESDFGFRMDHAEYCSQIKQITISKEGEKISPDELSQARAVLGAIQWRVQQTGPQHAAI</sequence>
<gene>
    <name evidence="2" type="ORF">CCMP2556_LOCUS39206</name>
</gene>
<feature type="compositionally biased region" description="Acidic residues" evidence="1">
    <location>
        <begin position="1161"/>
        <end position="1180"/>
    </location>
</feature>
<feature type="compositionally biased region" description="Low complexity" evidence="1">
    <location>
        <begin position="178"/>
        <end position="189"/>
    </location>
</feature>
<dbReference type="SUPFAM" id="SSF53098">
    <property type="entry name" value="Ribonuclease H-like"/>
    <property type="match status" value="1"/>
</dbReference>
<evidence type="ECO:0008006" key="4">
    <source>
        <dbReference type="Google" id="ProtNLM"/>
    </source>
</evidence>
<name>A0ABP0PUH6_9DINO</name>
<proteinExistence type="predicted"/>
<evidence type="ECO:0000313" key="3">
    <source>
        <dbReference type="Proteomes" id="UP001642484"/>
    </source>
</evidence>
<dbReference type="InterPro" id="IPR036397">
    <property type="entry name" value="RNaseH_sf"/>
</dbReference>
<comment type="caution">
    <text evidence="2">The sequence shown here is derived from an EMBL/GenBank/DDBJ whole genome shotgun (WGS) entry which is preliminary data.</text>
</comment>
<dbReference type="Proteomes" id="UP001642484">
    <property type="component" value="Unassembled WGS sequence"/>
</dbReference>
<feature type="compositionally biased region" description="Basic and acidic residues" evidence="1">
    <location>
        <begin position="190"/>
        <end position="212"/>
    </location>
</feature>
<evidence type="ECO:0000256" key="1">
    <source>
        <dbReference type="SAM" id="MobiDB-lite"/>
    </source>
</evidence>
<organism evidence="2 3">
    <name type="scientific">Durusdinium trenchii</name>
    <dbReference type="NCBI Taxonomy" id="1381693"/>
    <lineage>
        <taxon>Eukaryota</taxon>
        <taxon>Sar</taxon>
        <taxon>Alveolata</taxon>
        <taxon>Dinophyceae</taxon>
        <taxon>Suessiales</taxon>
        <taxon>Symbiodiniaceae</taxon>
        <taxon>Durusdinium</taxon>
    </lineage>
</organism>
<dbReference type="Gene3D" id="3.30.420.10">
    <property type="entry name" value="Ribonuclease H-like superfamily/Ribonuclease H"/>
    <property type="match status" value="1"/>
</dbReference>
<feature type="region of interest" description="Disordered" evidence="1">
    <location>
        <begin position="1160"/>
        <end position="1186"/>
    </location>
</feature>
<feature type="compositionally biased region" description="Polar residues" evidence="1">
    <location>
        <begin position="787"/>
        <end position="805"/>
    </location>
</feature>
<feature type="region of interest" description="Disordered" evidence="1">
    <location>
        <begin position="131"/>
        <end position="221"/>
    </location>
</feature>
<accession>A0ABP0PUH6</accession>
<dbReference type="InterPro" id="IPR012337">
    <property type="entry name" value="RNaseH-like_sf"/>
</dbReference>